<evidence type="ECO:0000313" key="4">
    <source>
        <dbReference type="EnsemblProtists" id="EKX35582"/>
    </source>
</evidence>
<reference evidence="3 5" key="1">
    <citation type="journal article" date="2012" name="Nature">
        <title>Algal genomes reveal evolutionary mosaicism and the fate of nucleomorphs.</title>
        <authorList>
            <consortium name="DOE Joint Genome Institute"/>
            <person name="Curtis B.A."/>
            <person name="Tanifuji G."/>
            <person name="Burki F."/>
            <person name="Gruber A."/>
            <person name="Irimia M."/>
            <person name="Maruyama S."/>
            <person name="Arias M.C."/>
            <person name="Ball S.G."/>
            <person name="Gile G.H."/>
            <person name="Hirakawa Y."/>
            <person name="Hopkins J.F."/>
            <person name="Kuo A."/>
            <person name="Rensing S.A."/>
            <person name="Schmutz J."/>
            <person name="Symeonidi A."/>
            <person name="Elias M."/>
            <person name="Eveleigh R.J."/>
            <person name="Herman E.K."/>
            <person name="Klute M.J."/>
            <person name="Nakayama T."/>
            <person name="Obornik M."/>
            <person name="Reyes-Prieto A."/>
            <person name="Armbrust E.V."/>
            <person name="Aves S.J."/>
            <person name="Beiko R.G."/>
            <person name="Coutinho P."/>
            <person name="Dacks J.B."/>
            <person name="Durnford D.G."/>
            <person name="Fast N.M."/>
            <person name="Green B.R."/>
            <person name="Grisdale C.J."/>
            <person name="Hempel F."/>
            <person name="Henrissat B."/>
            <person name="Hoppner M.P."/>
            <person name="Ishida K."/>
            <person name="Kim E."/>
            <person name="Koreny L."/>
            <person name="Kroth P.G."/>
            <person name="Liu Y."/>
            <person name="Malik S.B."/>
            <person name="Maier U.G."/>
            <person name="McRose D."/>
            <person name="Mock T."/>
            <person name="Neilson J.A."/>
            <person name="Onodera N.T."/>
            <person name="Poole A.M."/>
            <person name="Pritham E.J."/>
            <person name="Richards T.A."/>
            <person name="Rocap G."/>
            <person name="Roy S.W."/>
            <person name="Sarai C."/>
            <person name="Schaack S."/>
            <person name="Shirato S."/>
            <person name="Slamovits C.H."/>
            <person name="Spencer D.F."/>
            <person name="Suzuki S."/>
            <person name="Worden A.Z."/>
            <person name="Zauner S."/>
            <person name="Barry K."/>
            <person name="Bell C."/>
            <person name="Bharti A.K."/>
            <person name="Crow J.A."/>
            <person name="Grimwood J."/>
            <person name="Kramer R."/>
            <person name="Lindquist E."/>
            <person name="Lucas S."/>
            <person name="Salamov A."/>
            <person name="McFadden G.I."/>
            <person name="Lane C.E."/>
            <person name="Keeling P.J."/>
            <person name="Gray M.W."/>
            <person name="Grigoriev I.V."/>
            <person name="Archibald J.M."/>
        </authorList>
    </citation>
    <scope>NUCLEOTIDE SEQUENCE</scope>
    <source>
        <strain evidence="3 5">CCMP2712</strain>
    </source>
</reference>
<organism evidence="3">
    <name type="scientific">Guillardia theta (strain CCMP2712)</name>
    <name type="common">Cryptophyte</name>
    <dbReference type="NCBI Taxonomy" id="905079"/>
    <lineage>
        <taxon>Eukaryota</taxon>
        <taxon>Cryptophyceae</taxon>
        <taxon>Pyrenomonadales</taxon>
        <taxon>Geminigeraceae</taxon>
        <taxon>Guillardia</taxon>
    </lineage>
</organism>
<reference evidence="4" key="3">
    <citation type="submission" date="2016-03" db="UniProtKB">
        <authorList>
            <consortium name="EnsemblProtists"/>
        </authorList>
    </citation>
    <scope>IDENTIFICATION</scope>
</reference>
<name>L1IHK2_GUITC</name>
<dbReference type="Pfam" id="PF04577">
    <property type="entry name" value="Glyco_transf_61"/>
    <property type="match status" value="1"/>
</dbReference>
<dbReference type="AlphaFoldDB" id="L1IHK2"/>
<evidence type="ECO:0000313" key="3">
    <source>
        <dbReference type="EMBL" id="EKX35582.1"/>
    </source>
</evidence>
<dbReference type="KEGG" id="gtt:GUITHDRAFT_146406"/>
<keyword evidence="5" id="KW-1185">Reference proteome</keyword>
<evidence type="ECO:0000313" key="5">
    <source>
        <dbReference type="Proteomes" id="UP000011087"/>
    </source>
</evidence>
<evidence type="ECO:0000256" key="1">
    <source>
        <dbReference type="SAM" id="SignalP"/>
    </source>
</evidence>
<feature type="domain" description="Glycosyltransferase 61 catalytic" evidence="2">
    <location>
        <begin position="216"/>
        <end position="424"/>
    </location>
</feature>
<evidence type="ECO:0000259" key="2">
    <source>
        <dbReference type="Pfam" id="PF04577"/>
    </source>
</evidence>
<protein>
    <recommendedName>
        <fullName evidence="2">Glycosyltransferase 61 catalytic domain-containing protein</fullName>
    </recommendedName>
</protein>
<dbReference type="InterPro" id="IPR049625">
    <property type="entry name" value="Glyco_transf_61_cat"/>
</dbReference>
<proteinExistence type="predicted"/>
<dbReference type="PaxDb" id="55529-EKX35582"/>
<dbReference type="Proteomes" id="UP000011087">
    <property type="component" value="Unassembled WGS sequence"/>
</dbReference>
<dbReference type="HOGENOM" id="CLU_640050_0_0_1"/>
<dbReference type="GO" id="GO:0016757">
    <property type="term" value="F:glycosyltransferase activity"/>
    <property type="evidence" value="ECO:0007669"/>
    <property type="project" value="InterPro"/>
</dbReference>
<dbReference type="GeneID" id="17292321"/>
<feature type="chain" id="PRO_5008770056" description="Glycosyltransferase 61 catalytic domain-containing protein" evidence="1">
    <location>
        <begin position="27"/>
        <end position="429"/>
    </location>
</feature>
<reference evidence="5" key="2">
    <citation type="submission" date="2012-11" db="EMBL/GenBank/DDBJ databases">
        <authorList>
            <person name="Kuo A."/>
            <person name="Curtis B.A."/>
            <person name="Tanifuji G."/>
            <person name="Burki F."/>
            <person name="Gruber A."/>
            <person name="Irimia M."/>
            <person name="Maruyama S."/>
            <person name="Arias M.C."/>
            <person name="Ball S.G."/>
            <person name="Gile G.H."/>
            <person name="Hirakawa Y."/>
            <person name="Hopkins J.F."/>
            <person name="Rensing S.A."/>
            <person name="Schmutz J."/>
            <person name="Symeonidi A."/>
            <person name="Elias M."/>
            <person name="Eveleigh R.J."/>
            <person name="Herman E.K."/>
            <person name="Klute M.J."/>
            <person name="Nakayama T."/>
            <person name="Obornik M."/>
            <person name="Reyes-Prieto A."/>
            <person name="Armbrust E.V."/>
            <person name="Aves S.J."/>
            <person name="Beiko R.G."/>
            <person name="Coutinho P."/>
            <person name="Dacks J.B."/>
            <person name="Durnford D.G."/>
            <person name="Fast N.M."/>
            <person name="Green B.R."/>
            <person name="Grisdale C."/>
            <person name="Hempe F."/>
            <person name="Henrissat B."/>
            <person name="Hoppner M.P."/>
            <person name="Ishida K.-I."/>
            <person name="Kim E."/>
            <person name="Koreny L."/>
            <person name="Kroth P.G."/>
            <person name="Liu Y."/>
            <person name="Malik S.-B."/>
            <person name="Maier U.G."/>
            <person name="McRose D."/>
            <person name="Mock T."/>
            <person name="Neilson J.A."/>
            <person name="Onodera N.T."/>
            <person name="Poole A.M."/>
            <person name="Pritham E.J."/>
            <person name="Richards T.A."/>
            <person name="Rocap G."/>
            <person name="Roy S.W."/>
            <person name="Sarai C."/>
            <person name="Schaack S."/>
            <person name="Shirato S."/>
            <person name="Slamovits C.H."/>
            <person name="Spencer D.F."/>
            <person name="Suzuki S."/>
            <person name="Worden A.Z."/>
            <person name="Zauner S."/>
            <person name="Barry K."/>
            <person name="Bell C."/>
            <person name="Bharti A.K."/>
            <person name="Crow J.A."/>
            <person name="Grimwood J."/>
            <person name="Kramer R."/>
            <person name="Lindquist E."/>
            <person name="Lucas S."/>
            <person name="Salamov A."/>
            <person name="McFadden G.I."/>
            <person name="Lane C.E."/>
            <person name="Keeling P.J."/>
            <person name="Gray M.W."/>
            <person name="Grigoriev I.V."/>
            <person name="Archibald J.M."/>
        </authorList>
    </citation>
    <scope>NUCLEOTIDE SEQUENCE</scope>
    <source>
        <strain evidence="5">CCMP2712</strain>
    </source>
</reference>
<sequence length="429" mass="48646">MSRELLVRYQRSSLCCLLLLSSLIDAENHADPSEGVREGTGAGTGAGFRDVFIELANTSFPLDVDALQVPGFEVVVRREERHWTRSPPRPLLHADCEGLESIQRPTVLNTHRVLYTGGHMASLPYLLREHCKVGPPKMVDEVAFVVRKSRVWVSRHGAMIYRDGRGTDKGRGHKRWRVLMQHPEYHNLNTRELEDTRCFEYADVLVNLGQVHSHNFYHFIAEVLPRLLLVPPPVLSRDGTRVLLPPFSRDRKNFVESFVELLDIRKDKLASSHYLGCLHFAREVVCLAASSLSPPSSRALLTVFSRWHSQTPRNALLTVHFTVVERTACSSSDSSSDSQLVLLSRREEEEDRGGAKSDVQNWDDVERWMAKRMDQGRRISIATIFPGRESLERQVCSFSSVHAVIGSHGSNLANMLWMPRGSLVFEIHK</sequence>
<gene>
    <name evidence="3" type="ORF">GUITHDRAFT_146406</name>
</gene>
<accession>L1IHK2</accession>
<dbReference type="RefSeq" id="XP_005822562.1">
    <property type="nucleotide sequence ID" value="XM_005822505.1"/>
</dbReference>
<keyword evidence="1" id="KW-0732">Signal</keyword>
<dbReference type="EMBL" id="JH993088">
    <property type="protein sequence ID" value="EKX35582.1"/>
    <property type="molecule type" value="Genomic_DNA"/>
</dbReference>
<dbReference type="EnsemblProtists" id="EKX35582">
    <property type="protein sequence ID" value="EKX35582"/>
    <property type="gene ID" value="GUITHDRAFT_146406"/>
</dbReference>
<feature type="signal peptide" evidence="1">
    <location>
        <begin position="1"/>
        <end position="26"/>
    </location>
</feature>